<dbReference type="AlphaFoldDB" id="A0A0F7SR29"/>
<proteinExistence type="predicted"/>
<keyword evidence="1" id="KW-0812">Transmembrane</keyword>
<reference evidence="2" key="1">
    <citation type="submission" date="2014-08" db="EMBL/GenBank/DDBJ databases">
        <authorList>
            <person name="Sharma Rahul"/>
            <person name="Thines Marco"/>
        </authorList>
    </citation>
    <scope>NUCLEOTIDE SEQUENCE</scope>
</reference>
<evidence type="ECO:0000313" key="2">
    <source>
        <dbReference type="EMBL" id="CED83851.1"/>
    </source>
</evidence>
<organism evidence="2">
    <name type="scientific">Phaffia rhodozyma</name>
    <name type="common">Yeast</name>
    <name type="synonym">Xanthophyllomyces dendrorhous</name>
    <dbReference type="NCBI Taxonomy" id="264483"/>
    <lineage>
        <taxon>Eukaryota</taxon>
        <taxon>Fungi</taxon>
        <taxon>Dikarya</taxon>
        <taxon>Basidiomycota</taxon>
        <taxon>Agaricomycotina</taxon>
        <taxon>Tremellomycetes</taxon>
        <taxon>Cystofilobasidiales</taxon>
        <taxon>Mrakiaceae</taxon>
        <taxon>Phaffia</taxon>
    </lineage>
</organism>
<sequence>MAALHLVQVSILIVLHVLHVLFTFVSFVLSSASKLFSRPRASVTGLSSSSAQRKPPPRHVSLILVPPRSGTHQADLKLEEVMLESIRRLLTWAAEEGVEECSVFEPGRQSVFSVSFSVFFHSFVLLL</sequence>
<dbReference type="EMBL" id="LN483157">
    <property type="protein sequence ID" value="CED83851.1"/>
    <property type="molecule type" value="Genomic_DNA"/>
</dbReference>
<name>A0A0F7SR29_PHARH</name>
<evidence type="ECO:0000256" key="1">
    <source>
        <dbReference type="SAM" id="Phobius"/>
    </source>
</evidence>
<accession>A0A0F7SR29</accession>
<keyword evidence="1" id="KW-0472">Membrane</keyword>
<protein>
    <submittedName>
        <fullName evidence="2">Uncharacterized protein</fullName>
    </submittedName>
</protein>
<keyword evidence="1" id="KW-1133">Transmembrane helix</keyword>
<feature type="transmembrane region" description="Helical" evidence="1">
    <location>
        <begin position="6"/>
        <end position="30"/>
    </location>
</feature>